<gene>
    <name evidence="2" type="ORF">T310_9471</name>
</gene>
<dbReference type="STRING" id="1408163.A0A0F4YGZ4"/>
<organism evidence="2 3">
    <name type="scientific">Rasamsonia emersonii (strain ATCC 16479 / CBS 393.64 / IMI 116815)</name>
    <dbReference type="NCBI Taxonomy" id="1408163"/>
    <lineage>
        <taxon>Eukaryota</taxon>
        <taxon>Fungi</taxon>
        <taxon>Dikarya</taxon>
        <taxon>Ascomycota</taxon>
        <taxon>Pezizomycotina</taxon>
        <taxon>Eurotiomycetes</taxon>
        <taxon>Eurotiomycetidae</taxon>
        <taxon>Eurotiales</taxon>
        <taxon>Trichocomaceae</taxon>
        <taxon>Rasamsonia</taxon>
    </lineage>
</organism>
<dbReference type="Proteomes" id="UP000053958">
    <property type="component" value="Unassembled WGS sequence"/>
</dbReference>
<keyword evidence="3" id="KW-1185">Reference proteome</keyword>
<protein>
    <recommendedName>
        <fullName evidence="1">HTH psq-type domain-containing protein</fullName>
    </recommendedName>
</protein>
<dbReference type="InterPro" id="IPR007889">
    <property type="entry name" value="HTH_Psq"/>
</dbReference>
<evidence type="ECO:0000259" key="1">
    <source>
        <dbReference type="Pfam" id="PF05225"/>
    </source>
</evidence>
<reference evidence="2 3" key="1">
    <citation type="submission" date="2015-04" db="EMBL/GenBank/DDBJ databases">
        <authorList>
            <person name="Heijne W.H."/>
            <person name="Fedorova N.D."/>
            <person name="Nierman W.C."/>
            <person name="Vollebregt A.W."/>
            <person name="Zhao Z."/>
            <person name="Wu L."/>
            <person name="Kumar M."/>
            <person name="Stam H."/>
            <person name="van den Berg M.A."/>
            <person name="Pel H.J."/>
        </authorList>
    </citation>
    <scope>NUCLEOTIDE SEQUENCE [LARGE SCALE GENOMIC DNA]</scope>
    <source>
        <strain evidence="2 3">CBS 393.64</strain>
    </source>
</reference>
<evidence type="ECO:0000313" key="3">
    <source>
        <dbReference type="Proteomes" id="UP000053958"/>
    </source>
</evidence>
<dbReference type="GeneID" id="25321405"/>
<sequence>LLNNVIRHRAATDTELPRHPPLPPNQIQCDLFLMHHAMADISKEGHMQLAIEAYKKDLFSSKKAAADVFDVPQRTLKICLNGTTSHKDSIANCQKLTDTKEIILLK</sequence>
<proteinExistence type="predicted"/>
<dbReference type="InterPro" id="IPR009057">
    <property type="entry name" value="Homeodomain-like_sf"/>
</dbReference>
<feature type="domain" description="HTH psq-type" evidence="1">
    <location>
        <begin position="44"/>
        <end position="87"/>
    </location>
</feature>
<dbReference type="EMBL" id="LASV01000731">
    <property type="protein sequence ID" value="KKA16913.1"/>
    <property type="molecule type" value="Genomic_DNA"/>
</dbReference>
<feature type="non-terminal residue" evidence="2">
    <location>
        <position position="1"/>
    </location>
</feature>
<comment type="caution">
    <text evidence="2">The sequence shown here is derived from an EMBL/GenBank/DDBJ whole genome shotgun (WGS) entry which is preliminary data.</text>
</comment>
<dbReference type="AlphaFoldDB" id="A0A0F4YGZ4"/>
<evidence type="ECO:0000313" key="2">
    <source>
        <dbReference type="EMBL" id="KKA16913.1"/>
    </source>
</evidence>
<dbReference type="Pfam" id="PF05225">
    <property type="entry name" value="HTH_psq"/>
    <property type="match status" value="1"/>
</dbReference>
<dbReference type="SUPFAM" id="SSF46689">
    <property type="entry name" value="Homeodomain-like"/>
    <property type="match status" value="1"/>
</dbReference>
<dbReference type="RefSeq" id="XP_013323525.1">
    <property type="nucleotide sequence ID" value="XM_013468071.1"/>
</dbReference>
<dbReference type="GO" id="GO:0003677">
    <property type="term" value="F:DNA binding"/>
    <property type="evidence" value="ECO:0007669"/>
    <property type="project" value="InterPro"/>
</dbReference>
<name>A0A0F4YGZ4_RASE3</name>
<accession>A0A0F4YGZ4</accession>